<reference evidence="4 5" key="1">
    <citation type="submission" date="2016-11" db="EMBL/GenBank/DDBJ databases">
        <authorList>
            <person name="Varghese N."/>
            <person name="Submissions S."/>
        </authorList>
    </citation>
    <scope>NUCLEOTIDE SEQUENCE [LARGE SCALE GENOMIC DNA]</scope>
    <source>
        <strain evidence="4 5">CGMCC 1.12174</strain>
        <strain evidence="3 6">DSM 26351</strain>
    </source>
</reference>
<feature type="domain" description="Inner membrane protein YgaP-like transmembrane" evidence="2">
    <location>
        <begin position="1"/>
        <end position="67"/>
    </location>
</feature>
<organism evidence="4 5">
    <name type="scientific">Flagellimonas taeanensis</name>
    <dbReference type="NCBI Taxonomy" id="1005926"/>
    <lineage>
        <taxon>Bacteria</taxon>
        <taxon>Pseudomonadati</taxon>
        <taxon>Bacteroidota</taxon>
        <taxon>Flavobacteriia</taxon>
        <taxon>Flavobacteriales</taxon>
        <taxon>Flavobacteriaceae</taxon>
        <taxon>Flagellimonas</taxon>
    </lineage>
</organism>
<dbReference type="Proteomes" id="UP000198940">
    <property type="component" value="Unassembled WGS sequence"/>
</dbReference>
<keyword evidence="6" id="KW-1185">Reference proteome</keyword>
<dbReference type="Pfam" id="PF11127">
    <property type="entry name" value="YgaP-like_TM"/>
    <property type="match status" value="1"/>
</dbReference>
<feature type="transmembrane region" description="Helical" evidence="1">
    <location>
        <begin position="35"/>
        <end position="59"/>
    </location>
</feature>
<keyword evidence="1" id="KW-0472">Membrane</keyword>
<evidence type="ECO:0000259" key="2">
    <source>
        <dbReference type="Pfam" id="PF11127"/>
    </source>
</evidence>
<dbReference type="Proteomes" id="UP000184031">
    <property type="component" value="Unassembled WGS sequence"/>
</dbReference>
<protein>
    <recommendedName>
        <fullName evidence="2">Inner membrane protein YgaP-like transmembrane domain-containing protein</fullName>
    </recommendedName>
</protein>
<dbReference type="RefSeq" id="WP_072880821.1">
    <property type="nucleotide sequence ID" value="NZ_FOKU01000005.1"/>
</dbReference>
<name>A0A1M6Y6S2_9FLAO</name>
<evidence type="ECO:0000313" key="3">
    <source>
        <dbReference type="EMBL" id="SFC06044.1"/>
    </source>
</evidence>
<gene>
    <name evidence="3" type="ORF">SAMN04487891_105151</name>
    <name evidence="4" type="ORF">SAMN05216293_2752</name>
</gene>
<feature type="transmembrane region" description="Helical" evidence="1">
    <location>
        <begin position="12"/>
        <end position="29"/>
    </location>
</feature>
<evidence type="ECO:0000313" key="4">
    <source>
        <dbReference type="EMBL" id="SHL13903.1"/>
    </source>
</evidence>
<evidence type="ECO:0000313" key="5">
    <source>
        <dbReference type="Proteomes" id="UP000184031"/>
    </source>
</evidence>
<evidence type="ECO:0000313" key="6">
    <source>
        <dbReference type="Proteomes" id="UP000198940"/>
    </source>
</evidence>
<dbReference type="OrthoDB" id="9804804at2"/>
<dbReference type="InterPro" id="IPR021309">
    <property type="entry name" value="YgaP-like_TM"/>
</dbReference>
<sequence>MKKNMGGADRTIRIILALVVGALYYFNMITGTLAYVLLALAAIFVLTSFVSFCPLYTLFGINTCKVKN</sequence>
<accession>A0A1M6Y6S2</accession>
<proteinExistence type="predicted"/>
<dbReference type="EMBL" id="FOKU01000005">
    <property type="protein sequence ID" value="SFC06044.1"/>
    <property type="molecule type" value="Genomic_DNA"/>
</dbReference>
<keyword evidence="1" id="KW-0812">Transmembrane</keyword>
<dbReference type="STRING" id="1055723.SAMN05216293_2752"/>
<accession>A0A3A1NPI4</accession>
<comment type="caution">
    <text evidence="4">The sequence shown here is derived from an EMBL/GenBank/DDBJ whole genome shotgun (WGS) entry which is preliminary data.</text>
</comment>
<dbReference type="EMBL" id="FRAT01000007">
    <property type="protein sequence ID" value="SHL13903.1"/>
    <property type="molecule type" value="Genomic_DNA"/>
</dbReference>
<keyword evidence="1" id="KW-1133">Transmembrane helix</keyword>
<evidence type="ECO:0000256" key="1">
    <source>
        <dbReference type="SAM" id="Phobius"/>
    </source>
</evidence>
<dbReference type="AlphaFoldDB" id="A0A1M6Y6S2"/>